<sequence>KTLYKIITSRKPSLAYLHRIGSTTYIYKLRSRVELKKSKLNARALVSNLVGFNSSSIYRI</sequence>
<dbReference type="OrthoDB" id="3943081at2759"/>
<comment type="caution">
    <text evidence="1">The sequence shown here is derived from an EMBL/GenBank/DDBJ whole genome shotgun (WGS) entry which is preliminary data.</text>
</comment>
<organism evidence="1 2">
    <name type="scientific">Saccharata proteae CBS 121410</name>
    <dbReference type="NCBI Taxonomy" id="1314787"/>
    <lineage>
        <taxon>Eukaryota</taxon>
        <taxon>Fungi</taxon>
        <taxon>Dikarya</taxon>
        <taxon>Ascomycota</taxon>
        <taxon>Pezizomycotina</taxon>
        <taxon>Dothideomycetes</taxon>
        <taxon>Dothideomycetes incertae sedis</taxon>
        <taxon>Botryosphaeriales</taxon>
        <taxon>Saccharataceae</taxon>
        <taxon>Saccharata</taxon>
    </lineage>
</organism>
<evidence type="ECO:0000313" key="2">
    <source>
        <dbReference type="Proteomes" id="UP000799776"/>
    </source>
</evidence>
<gene>
    <name evidence="1" type="ORF">K490DRAFT_50765</name>
</gene>
<evidence type="ECO:0000313" key="1">
    <source>
        <dbReference type="EMBL" id="KAF2083787.1"/>
    </source>
</evidence>
<feature type="non-terminal residue" evidence="1">
    <location>
        <position position="1"/>
    </location>
</feature>
<proteinExistence type="predicted"/>
<reference evidence="1" key="1">
    <citation type="journal article" date="2020" name="Stud. Mycol.">
        <title>101 Dothideomycetes genomes: a test case for predicting lifestyles and emergence of pathogens.</title>
        <authorList>
            <person name="Haridas S."/>
            <person name="Albert R."/>
            <person name="Binder M."/>
            <person name="Bloem J."/>
            <person name="Labutti K."/>
            <person name="Salamov A."/>
            <person name="Andreopoulos B."/>
            <person name="Baker S."/>
            <person name="Barry K."/>
            <person name="Bills G."/>
            <person name="Bluhm B."/>
            <person name="Cannon C."/>
            <person name="Castanera R."/>
            <person name="Culley D."/>
            <person name="Daum C."/>
            <person name="Ezra D."/>
            <person name="Gonzalez J."/>
            <person name="Henrissat B."/>
            <person name="Kuo A."/>
            <person name="Liang C."/>
            <person name="Lipzen A."/>
            <person name="Lutzoni F."/>
            <person name="Magnuson J."/>
            <person name="Mondo S."/>
            <person name="Nolan M."/>
            <person name="Ohm R."/>
            <person name="Pangilinan J."/>
            <person name="Park H.-J."/>
            <person name="Ramirez L."/>
            <person name="Alfaro M."/>
            <person name="Sun H."/>
            <person name="Tritt A."/>
            <person name="Yoshinaga Y."/>
            <person name="Zwiers L.-H."/>
            <person name="Turgeon B."/>
            <person name="Goodwin S."/>
            <person name="Spatafora J."/>
            <person name="Crous P."/>
            <person name="Grigoriev I."/>
        </authorList>
    </citation>
    <scope>NUCLEOTIDE SEQUENCE</scope>
    <source>
        <strain evidence="1">CBS 121410</strain>
    </source>
</reference>
<dbReference type="AlphaFoldDB" id="A0A9P4HNG7"/>
<dbReference type="Proteomes" id="UP000799776">
    <property type="component" value="Unassembled WGS sequence"/>
</dbReference>
<name>A0A9P4HNG7_9PEZI</name>
<accession>A0A9P4HNG7</accession>
<keyword evidence="2" id="KW-1185">Reference proteome</keyword>
<dbReference type="EMBL" id="ML978758">
    <property type="protein sequence ID" value="KAF2083787.1"/>
    <property type="molecule type" value="Genomic_DNA"/>
</dbReference>
<protein>
    <submittedName>
        <fullName evidence="1">Uncharacterized protein</fullName>
    </submittedName>
</protein>